<dbReference type="InterPro" id="IPR041490">
    <property type="entry name" value="KstR2_TetR_C"/>
</dbReference>
<reference evidence="6 7" key="1">
    <citation type="submission" date="2016-07" db="EMBL/GenBank/DDBJ databases">
        <title>Complete genome sequence of the Lentzea guizhouensis DHS C013.</title>
        <authorList>
            <person name="Cao C."/>
        </authorList>
    </citation>
    <scope>NUCLEOTIDE SEQUENCE [LARGE SCALE GENOMIC DNA]</scope>
    <source>
        <strain evidence="6 7">DHS C013</strain>
    </source>
</reference>
<evidence type="ECO:0000256" key="4">
    <source>
        <dbReference type="PROSITE-ProRule" id="PRU00335"/>
    </source>
</evidence>
<keyword evidence="7" id="KW-1185">Reference proteome</keyword>
<keyword evidence="1" id="KW-0805">Transcription regulation</keyword>
<proteinExistence type="predicted"/>
<gene>
    <name evidence="6" type="ORF">BBK82_41875</name>
</gene>
<sequence>MSGTPGRGRWQTPYNLERLLEVAVRVFTERGYDGTSFQHLTRASGLSRSSIYHHVESKEQLLRLGLERALEPLMASTTEEGATTGRAVDRLSYLIKRNVEILAAELPYVKLLLSVHGNTGTERWALEQRRTFDKVIAGVVQEAIDEGDVRADLDARTTARLLFGTVNSLAEWYKPERRRTPAELADQICSMILRGIQA</sequence>
<feature type="DNA-binding region" description="H-T-H motif" evidence="4">
    <location>
        <begin position="36"/>
        <end position="55"/>
    </location>
</feature>
<name>A0A1B2HV04_9PSEU</name>
<dbReference type="PANTHER" id="PTHR30055:SF234">
    <property type="entry name" value="HTH-TYPE TRANSCRIPTIONAL REGULATOR BETI"/>
    <property type="match status" value="1"/>
</dbReference>
<dbReference type="KEGG" id="led:BBK82_41875"/>
<dbReference type="Pfam" id="PF17932">
    <property type="entry name" value="TetR_C_24"/>
    <property type="match status" value="1"/>
</dbReference>
<dbReference type="OrthoDB" id="3190535at2"/>
<dbReference type="InterPro" id="IPR009057">
    <property type="entry name" value="Homeodomain-like_sf"/>
</dbReference>
<dbReference type="Pfam" id="PF00440">
    <property type="entry name" value="TetR_N"/>
    <property type="match status" value="1"/>
</dbReference>
<keyword evidence="2 4" id="KW-0238">DNA-binding</keyword>
<evidence type="ECO:0000313" key="7">
    <source>
        <dbReference type="Proteomes" id="UP000093053"/>
    </source>
</evidence>
<evidence type="ECO:0000313" key="6">
    <source>
        <dbReference type="EMBL" id="ANZ41533.1"/>
    </source>
</evidence>
<dbReference type="InterPro" id="IPR036271">
    <property type="entry name" value="Tet_transcr_reg_TetR-rel_C_sf"/>
</dbReference>
<dbReference type="RefSeq" id="WP_065919868.1">
    <property type="nucleotide sequence ID" value="NZ_CP016793.1"/>
</dbReference>
<dbReference type="SUPFAM" id="SSF46689">
    <property type="entry name" value="Homeodomain-like"/>
    <property type="match status" value="1"/>
</dbReference>
<evidence type="ECO:0000259" key="5">
    <source>
        <dbReference type="PROSITE" id="PS50977"/>
    </source>
</evidence>
<dbReference type="STRING" id="1586287.BBK82_41875"/>
<evidence type="ECO:0000256" key="1">
    <source>
        <dbReference type="ARBA" id="ARBA00023015"/>
    </source>
</evidence>
<dbReference type="InterPro" id="IPR050109">
    <property type="entry name" value="HTH-type_TetR-like_transc_reg"/>
</dbReference>
<dbReference type="PROSITE" id="PS50977">
    <property type="entry name" value="HTH_TETR_2"/>
    <property type="match status" value="1"/>
</dbReference>
<dbReference type="InterPro" id="IPR001647">
    <property type="entry name" value="HTH_TetR"/>
</dbReference>
<dbReference type="GO" id="GO:0003700">
    <property type="term" value="F:DNA-binding transcription factor activity"/>
    <property type="evidence" value="ECO:0007669"/>
    <property type="project" value="TreeGrafter"/>
</dbReference>
<dbReference type="EMBL" id="CP016793">
    <property type="protein sequence ID" value="ANZ41533.1"/>
    <property type="molecule type" value="Genomic_DNA"/>
</dbReference>
<evidence type="ECO:0000256" key="3">
    <source>
        <dbReference type="ARBA" id="ARBA00023163"/>
    </source>
</evidence>
<accession>A0A1B2HV04</accession>
<dbReference type="Proteomes" id="UP000093053">
    <property type="component" value="Chromosome"/>
</dbReference>
<dbReference type="SUPFAM" id="SSF48498">
    <property type="entry name" value="Tetracyclin repressor-like, C-terminal domain"/>
    <property type="match status" value="1"/>
</dbReference>
<protein>
    <submittedName>
        <fullName evidence="6">TetR family transcriptional regulator</fullName>
    </submittedName>
</protein>
<dbReference type="AlphaFoldDB" id="A0A1B2HV04"/>
<dbReference type="GO" id="GO:0000976">
    <property type="term" value="F:transcription cis-regulatory region binding"/>
    <property type="evidence" value="ECO:0007669"/>
    <property type="project" value="TreeGrafter"/>
</dbReference>
<dbReference type="PRINTS" id="PR00455">
    <property type="entry name" value="HTHTETR"/>
</dbReference>
<feature type="domain" description="HTH tetR-type" evidence="5">
    <location>
        <begin position="13"/>
        <end position="73"/>
    </location>
</feature>
<dbReference type="PANTHER" id="PTHR30055">
    <property type="entry name" value="HTH-TYPE TRANSCRIPTIONAL REGULATOR RUTR"/>
    <property type="match status" value="1"/>
</dbReference>
<organism evidence="6 7">
    <name type="scientific">Lentzea guizhouensis</name>
    <dbReference type="NCBI Taxonomy" id="1586287"/>
    <lineage>
        <taxon>Bacteria</taxon>
        <taxon>Bacillati</taxon>
        <taxon>Actinomycetota</taxon>
        <taxon>Actinomycetes</taxon>
        <taxon>Pseudonocardiales</taxon>
        <taxon>Pseudonocardiaceae</taxon>
        <taxon>Lentzea</taxon>
    </lineage>
</organism>
<dbReference type="Gene3D" id="1.10.357.10">
    <property type="entry name" value="Tetracycline Repressor, domain 2"/>
    <property type="match status" value="1"/>
</dbReference>
<evidence type="ECO:0000256" key="2">
    <source>
        <dbReference type="ARBA" id="ARBA00023125"/>
    </source>
</evidence>
<dbReference type="Gene3D" id="1.10.10.60">
    <property type="entry name" value="Homeodomain-like"/>
    <property type="match status" value="1"/>
</dbReference>
<keyword evidence="3" id="KW-0804">Transcription</keyword>